<name>A0A024RZE2_HYPJR</name>
<evidence type="ECO:0000259" key="1">
    <source>
        <dbReference type="Pfam" id="PF06985"/>
    </source>
</evidence>
<evidence type="ECO:0000313" key="3">
    <source>
        <dbReference type="Proteomes" id="UP000024376"/>
    </source>
</evidence>
<organism evidence="2 3">
    <name type="scientific">Hypocrea jecorina (strain ATCC 56765 / BCRC 32924 / NRRL 11460 / Rut C-30)</name>
    <name type="common">Trichoderma reesei</name>
    <dbReference type="NCBI Taxonomy" id="1344414"/>
    <lineage>
        <taxon>Eukaryota</taxon>
        <taxon>Fungi</taxon>
        <taxon>Dikarya</taxon>
        <taxon>Ascomycota</taxon>
        <taxon>Pezizomycotina</taxon>
        <taxon>Sordariomycetes</taxon>
        <taxon>Hypocreomycetidae</taxon>
        <taxon>Hypocreales</taxon>
        <taxon>Hypocreaceae</taxon>
        <taxon>Trichoderma</taxon>
    </lineage>
</organism>
<dbReference type="KEGG" id="trr:M419DRAFT_89610"/>
<dbReference type="AlphaFoldDB" id="A0A024RZE2"/>
<feature type="domain" description="Heterokaryon incompatibility" evidence="1">
    <location>
        <begin position="50"/>
        <end position="132"/>
    </location>
</feature>
<dbReference type="HOGENOM" id="CLU_004184_6_2_1"/>
<accession>A0A024RZE2</accession>
<dbReference type="Pfam" id="PF06985">
    <property type="entry name" value="HET"/>
    <property type="match status" value="1"/>
</dbReference>
<sequence length="132" mass="14969">MSNSSLYEQLPLPSEEQTIRVLSIEPGTKGTMVKASMFKLDLNDPQRPPYNTLSYTWGEPTIVDQIMVNSKPIGVGANLFQALQHIRSSESPIDIWIDAICINQTDNKEKAHQVSQMDLVYRLCEQVYIWLG</sequence>
<dbReference type="InterPro" id="IPR052895">
    <property type="entry name" value="HetReg/Transcr_Mod"/>
</dbReference>
<dbReference type="EMBL" id="KI911164">
    <property type="protein sequence ID" value="ETR98227.1"/>
    <property type="molecule type" value="Genomic_DNA"/>
</dbReference>
<reference evidence="3" key="1">
    <citation type="journal article" date="2013" name="Ind. Biotechnol.">
        <title>Comparative genomics analysis of Trichoderma reesei strains.</title>
        <authorList>
            <person name="Koike H."/>
            <person name="Aerts A."/>
            <person name="LaButti K."/>
            <person name="Grigoriev I.V."/>
            <person name="Baker S.E."/>
        </authorList>
    </citation>
    <scope>NUCLEOTIDE SEQUENCE [LARGE SCALE GENOMIC DNA]</scope>
    <source>
        <strain evidence="3">ATCC 56765 / BCRC 32924 / NRRL 11460 / Rut C-30</strain>
    </source>
</reference>
<dbReference type="PANTHER" id="PTHR24148">
    <property type="entry name" value="ANKYRIN REPEAT DOMAIN-CONTAINING PROTEIN 39 HOMOLOG-RELATED"/>
    <property type="match status" value="1"/>
</dbReference>
<protein>
    <recommendedName>
        <fullName evidence="1">Heterokaryon incompatibility domain-containing protein</fullName>
    </recommendedName>
</protein>
<dbReference type="PANTHER" id="PTHR24148:SF73">
    <property type="entry name" value="HET DOMAIN PROTEIN (AFU_ORTHOLOGUE AFUA_8G01020)"/>
    <property type="match status" value="1"/>
</dbReference>
<dbReference type="OrthoDB" id="3553147at2759"/>
<dbReference type="Proteomes" id="UP000024376">
    <property type="component" value="Unassembled WGS sequence"/>
</dbReference>
<dbReference type="InterPro" id="IPR010730">
    <property type="entry name" value="HET"/>
</dbReference>
<gene>
    <name evidence="2" type="ORF">M419DRAFT_89610</name>
</gene>
<evidence type="ECO:0000313" key="2">
    <source>
        <dbReference type="EMBL" id="ETR98227.1"/>
    </source>
</evidence>
<feature type="non-terminal residue" evidence="2">
    <location>
        <position position="132"/>
    </location>
</feature>
<proteinExistence type="predicted"/>